<name>A0A1A0H7V2_9ASCO</name>
<sequence length="195" mass="22669">MLRVTYRLRHWPLYRNKLIQGAISQCARPSRSYSLKPPVYKKSANILVNALNYVKDVEEYQEALTKNSVAANLTNELLLKISDQPELLFILLQFHSKLAEIGITASSSREFTTAQIWKYRIHYVMKLAQLHDIFWTQCRYLDISEREHKLGFLPTEIGVLDPTNFDKDAYEQLQRGVYNGLNFKHIKMAGLGSFE</sequence>
<proteinExistence type="predicted"/>
<organism evidence="1 2">
    <name type="scientific">Metschnikowia bicuspidata var. bicuspidata NRRL YB-4993</name>
    <dbReference type="NCBI Taxonomy" id="869754"/>
    <lineage>
        <taxon>Eukaryota</taxon>
        <taxon>Fungi</taxon>
        <taxon>Dikarya</taxon>
        <taxon>Ascomycota</taxon>
        <taxon>Saccharomycotina</taxon>
        <taxon>Pichiomycetes</taxon>
        <taxon>Metschnikowiaceae</taxon>
        <taxon>Metschnikowia</taxon>
    </lineage>
</organism>
<evidence type="ECO:0000313" key="1">
    <source>
        <dbReference type="EMBL" id="OBA19978.1"/>
    </source>
</evidence>
<protein>
    <submittedName>
        <fullName evidence="1">Uncharacterized protein</fullName>
    </submittedName>
</protein>
<dbReference type="AlphaFoldDB" id="A0A1A0H7V2"/>
<dbReference type="RefSeq" id="XP_018710503.1">
    <property type="nucleotide sequence ID" value="XM_018858409.1"/>
</dbReference>
<dbReference type="OrthoDB" id="4092895at2759"/>
<reference evidence="1 2" key="1">
    <citation type="submission" date="2016-05" db="EMBL/GenBank/DDBJ databases">
        <title>Comparative genomics of biotechnologically important yeasts.</title>
        <authorList>
            <consortium name="DOE Joint Genome Institute"/>
            <person name="Riley R."/>
            <person name="Haridas S."/>
            <person name="Wolfe K.H."/>
            <person name="Lopes M.R."/>
            <person name="Hittinger C.T."/>
            <person name="Goker M."/>
            <person name="Salamov A."/>
            <person name="Wisecaver J."/>
            <person name="Long T.M."/>
            <person name="Aerts A.L."/>
            <person name="Barry K."/>
            <person name="Choi C."/>
            <person name="Clum A."/>
            <person name="Coughlan A.Y."/>
            <person name="Deshpande S."/>
            <person name="Douglass A.P."/>
            <person name="Hanson S.J."/>
            <person name="Klenk H.-P."/>
            <person name="LaButti K."/>
            <person name="Lapidus A."/>
            <person name="Lindquist E."/>
            <person name="Lipzen A."/>
            <person name="Meier-kolthoff J.P."/>
            <person name="Ohm R.A."/>
            <person name="Otillar R.P."/>
            <person name="Pangilinan J."/>
            <person name="Peng Y."/>
            <person name="Rokas A."/>
            <person name="Rosa C.A."/>
            <person name="Scheuner C."/>
            <person name="Sibirny A.A."/>
            <person name="Slot J.C."/>
            <person name="Stielow J.B."/>
            <person name="Sun H."/>
            <person name="Kurtzman C.P."/>
            <person name="Blackwell M."/>
            <person name="Grigoriev I.V."/>
            <person name="Jeffries T.W."/>
        </authorList>
    </citation>
    <scope>NUCLEOTIDE SEQUENCE [LARGE SCALE GENOMIC DNA]</scope>
    <source>
        <strain evidence="1 2">NRRL YB-4993</strain>
    </source>
</reference>
<keyword evidence="2" id="KW-1185">Reference proteome</keyword>
<comment type="caution">
    <text evidence="1">The sequence shown here is derived from an EMBL/GenBank/DDBJ whole genome shotgun (WGS) entry which is preliminary data.</text>
</comment>
<dbReference type="EMBL" id="LXTC01000005">
    <property type="protein sequence ID" value="OBA19978.1"/>
    <property type="molecule type" value="Genomic_DNA"/>
</dbReference>
<accession>A0A1A0H7V2</accession>
<evidence type="ECO:0000313" key="2">
    <source>
        <dbReference type="Proteomes" id="UP000092555"/>
    </source>
</evidence>
<gene>
    <name evidence="1" type="ORF">METBIDRAFT_72850</name>
</gene>
<dbReference type="Proteomes" id="UP000092555">
    <property type="component" value="Unassembled WGS sequence"/>
</dbReference>
<dbReference type="GeneID" id="30031385"/>